<dbReference type="InterPro" id="IPR014018">
    <property type="entry name" value="SecA_motor_DEAD"/>
</dbReference>
<dbReference type="InterPro" id="IPR044722">
    <property type="entry name" value="SecA_SF2_C"/>
</dbReference>
<evidence type="ECO:0000256" key="2">
    <source>
        <dbReference type="ARBA" id="ARBA00007650"/>
    </source>
</evidence>
<dbReference type="InterPro" id="IPR014001">
    <property type="entry name" value="Helicase_ATP-bd"/>
</dbReference>
<evidence type="ECO:0000256" key="8">
    <source>
        <dbReference type="ARBA" id="ARBA00022927"/>
    </source>
</evidence>
<dbReference type="InterPro" id="IPR036670">
    <property type="entry name" value="SecA_X-link_sf"/>
</dbReference>
<dbReference type="InterPro" id="IPR036266">
    <property type="entry name" value="SecA_Wing/Scaffold_sf"/>
</dbReference>
<comment type="catalytic activity">
    <reaction evidence="12">
        <text>ATP + H2O + cellular proteinSide 1 = ADP + phosphate + cellular proteinSide 2.</text>
        <dbReference type="EC" id="7.4.2.8"/>
    </reaction>
</comment>
<dbReference type="SMART" id="SM00957">
    <property type="entry name" value="SecA_DEAD"/>
    <property type="match status" value="1"/>
</dbReference>
<keyword evidence="8 12" id="KW-0653">Protein transport</keyword>
<accession>A0ABS4GIX0</accession>
<evidence type="ECO:0000256" key="5">
    <source>
        <dbReference type="ARBA" id="ARBA00022490"/>
    </source>
</evidence>
<comment type="subcellular location">
    <subcellularLocation>
        <location evidence="12">Cell membrane</location>
        <topology evidence="12">Peripheral membrane protein</topology>
        <orientation evidence="12">Cytoplasmic side</orientation>
    </subcellularLocation>
    <subcellularLocation>
        <location evidence="12">Cytoplasm</location>
    </subcellularLocation>
    <subcellularLocation>
        <location evidence="1">Membrane</location>
        <topology evidence="1">Peripheral membrane protein</topology>
    </subcellularLocation>
    <text evidence="12">Distribution is 50-50.</text>
</comment>
<keyword evidence="3 12" id="KW-0813">Transport</keyword>
<evidence type="ECO:0000313" key="17">
    <source>
        <dbReference type="Proteomes" id="UP001519343"/>
    </source>
</evidence>
<dbReference type="SUPFAM" id="SSF81886">
    <property type="entry name" value="Helical scaffold and wing domains of SecA"/>
    <property type="match status" value="1"/>
</dbReference>
<comment type="function">
    <text evidence="12">Part of the Sec protein translocase complex. Interacts with the SecYEG preprotein conducting channel. Has a central role in coupling the hydrolysis of ATP to the transfer of proteins into and across the cell membrane, serving as an ATP-driven molecular motor driving the stepwise translocation of polypeptide chains across the membrane.</text>
</comment>
<evidence type="ECO:0000259" key="14">
    <source>
        <dbReference type="PROSITE" id="PS51194"/>
    </source>
</evidence>
<gene>
    <name evidence="12" type="primary">secA</name>
    <name evidence="16" type="ORF">J2Z37_000193</name>
</gene>
<dbReference type="EC" id="7.4.2.8" evidence="12"/>
<comment type="similarity">
    <text evidence="2 12">Belongs to the SecA family.</text>
</comment>
<feature type="binding site" evidence="12">
    <location>
        <position position="83"/>
    </location>
    <ligand>
        <name>ATP</name>
        <dbReference type="ChEBI" id="CHEBI:30616"/>
    </ligand>
</feature>
<dbReference type="SMART" id="SM00958">
    <property type="entry name" value="SecA_PP_bind"/>
    <property type="match status" value="1"/>
</dbReference>
<comment type="subunit">
    <text evidence="12">Monomer and homodimer. Part of the essential Sec protein translocation apparatus which comprises SecA, SecYEG and auxiliary proteins SecDF. Other proteins may also be involved.</text>
</comment>
<keyword evidence="7 12" id="KW-0067">ATP-binding</keyword>
<protein>
    <recommendedName>
        <fullName evidence="12">Protein translocase subunit SecA</fullName>
        <ecNumber evidence="12">7.4.2.8</ecNumber>
    </recommendedName>
</protein>
<dbReference type="PANTHER" id="PTHR30612">
    <property type="entry name" value="SECA INNER MEMBRANE COMPONENT OF SEC PROTEIN SECRETION SYSTEM"/>
    <property type="match status" value="1"/>
</dbReference>
<dbReference type="Pfam" id="PF07516">
    <property type="entry name" value="SecA_SW"/>
    <property type="match status" value="1"/>
</dbReference>
<evidence type="ECO:0000256" key="10">
    <source>
        <dbReference type="ARBA" id="ARBA00023010"/>
    </source>
</evidence>
<keyword evidence="11 12" id="KW-0472">Membrane</keyword>
<feature type="binding site" evidence="12">
    <location>
        <position position="489"/>
    </location>
    <ligand>
        <name>ATP</name>
        <dbReference type="ChEBI" id="CHEBI:30616"/>
    </ligand>
</feature>
<evidence type="ECO:0000256" key="7">
    <source>
        <dbReference type="ARBA" id="ARBA00022840"/>
    </source>
</evidence>
<dbReference type="Pfam" id="PF21090">
    <property type="entry name" value="P-loop_SecA"/>
    <property type="match status" value="1"/>
</dbReference>
<feature type="domain" description="Helicase C-terminal" evidence="14">
    <location>
        <begin position="414"/>
        <end position="570"/>
    </location>
</feature>
<evidence type="ECO:0000259" key="13">
    <source>
        <dbReference type="PROSITE" id="PS51192"/>
    </source>
</evidence>
<evidence type="ECO:0000256" key="6">
    <source>
        <dbReference type="ARBA" id="ARBA00022741"/>
    </source>
</evidence>
<evidence type="ECO:0000256" key="9">
    <source>
        <dbReference type="ARBA" id="ARBA00022967"/>
    </source>
</evidence>
<keyword evidence="5 12" id="KW-0963">Cytoplasm</keyword>
<evidence type="ECO:0000313" key="16">
    <source>
        <dbReference type="EMBL" id="MBP1930206.1"/>
    </source>
</evidence>
<evidence type="ECO:0000256" key="4">
    <source>
        <dbReference type="ARBA" id="ARBA00022475"/>
    </source>
</evidence>
<sequence length="784" mass="91010">MRNFVDQWIYQRKLKAYRQSVQRVCDLAVGLSRFSDEDLRNQVISLREKRQAGDEQEDIKIQLFAVVKVAIKRVLEIELHDEQVLAGIVLTEGKVAEMATGEGKTVMSVLPAVWFALEGKGVHLMTVNEYLARRDYAEMGKIFNYLGLSVGLNISGLSILEKKSAYLKDITYGVCNEFGFDYLRDRLATNRAEQVQRELSVAIVDEIDCMLIDEAKTPLIIAAPTKSPSDIYYICTRIVRGLQEERDYEYDHELQQVMFTEEGIREIETSLQIDNLYDLENVSIYHYLLQSLRARVLMRRDVHYIVAQGKVNLIDTYTGRILEGRQLNDGLHQAIEAKENVSLSDENKSHATITIQKFFGLYRRVVGMTGTILTEEEEIYKIYGLQAFRIPTHRPVIRQDDEQVFLTKEAKYLSIVQEVEAANQRGQPVLIGTTSIAQSEEMAHRLRLRNLPYRLLNAKTEEGEAKIIANAGQKGSITIATNMAGRGTDIRLGEGVSELGGLYVIGSEHHESRRIDHQLRGRAGRQGDVGKSCFFISLEDEIVERFAREKAEKFKNRWSENSELGIRDKDVLQFLLNVQTMVEKQHFEVRQIVHVLDSVVHDQRTMFYQHRQQVLEGTPIFPIFERLVKAYIERFVEENYRDFEDINLNQLLGKIGLPIYEQSKPNERTVDSRKELTQEIVEYWSCLMEDSSLTFQLKEPLFQIEYLKMLDDAWVGHLEVLEHLKQGIHYRAFEQRNPLVIYNDEAWFLYQKMEMQIQNKVYRWTLERINRRIQAEDRQKVLTG</sequence>
<organism evidence="16 17">
    <name type="scientific">Ammoniphilus resinae</name>
    <dbReference type="NCBI Taxonomy" id="861532"/>
    <lineage>
        <taxon>Bacteria</taxon>
        <taxon>Bacillati</taxon>
        <taxon>Bacillota</taxon>
        <taxon>Bacilli</taxon>
        <taxon>Bacillales</taxon>
        <taxon>Paenibacillaceae</taxon>
        <taxon>Aneurinibacillus group</taxon>
        <taxon>Ammoniphilus</taxon>
    </lineage>
</organism>
<dbReference type="CDD" id="cd17928">
    <property type="entry name" value="DEXDc_SecA"/>
    <property type="match status" value="1"/>
</dbReference>
<evidence type="ECO:0000256" key="3">
    <source>
        <dbReference type="ARBA" id="ARBA00022448"/>
    </source>
</evidence>
<dbReference type="RefSeq" id="WP_209808015.1">
    <property type="nucleotide sequence ID" value="NZ_JAGGKT010000001.1"/>
</dbReference>
<dbReference type="Gene3D" id="3.40.50.300">
    <property type="entry name" value="P-loop containing nucleotide triphosphate hydrolases"/>
    <property type="match status" value="2"/>
</dbReference>
<proteinExistence type="inferred from homology"/>
<dbReference type="InterPro" id="IPR020937">
    <property type="entry name" value="SecA_CS"/>
</dbReference>
<feature type="domain" description="SecA family profile" evidence="15">
    <location>
        <begin position="1"/>
        <end position="567"/>
    </location>
</feature>
<dbReference type="SUPFAM" id="SSF52540">
    <property type="entry name" value="P-loop containing nucleoside triphosphate hydrolases"/>
    <property type="match status" value="2"/>
</dbReference>
<dbReference type="SUPFAM" id="SSF81767">
    <property type="entry name" value="Pre-protein crosslinking domain of SecA"/>
    <property type="match status" value="1"/>
</dbReference>
<dbReference type="PRINTS" id="PR00906">
    <property type="entry name" value="SECA"/>
</dbReference>
<dbReference type="PROSITE" id="PS51192">
    <property type="entry name" value="HELICASE_ATP_BIND_1"/>
    <property type="match status" value="1"/>
</dbReference>
<dbReference type="Pfam" id="PF01043">
    <property type="entry name" value="SecA_PP_bind"/>
    <property type="match status" value="1"/>
</dbReference>
<dbReference type="InterPro" id="IPR011130">
    <property type="entry name" value="SecA_preprotein_X-link_dom"/>
</dbReference>
<dbReference type="PROSITE" id="PS01312">
    <property type="entry name" value="SECA"/>
    <property type="match status" value="1"/>
</dbReference>
<evidence type="ECO:0000256" key="12">
    <source>
        <dbReference type="HAMAP-Rule" id="MF_01382"/>
    </source>
</evidence>
<dbReference type="PROSITE" id="PS51194">
    <property type="entry name" value="HELICASE_CTER"/>
    <property type="match status" value="1"/>
</dbReference>
<keyword evidence="9 12" id="KW-1278">Translocase</keyword>
<dbReference type="Gene3D" id="1.10.3060.10">
    <property type="entry name" value="Helical scaffold and wing domains of SecA"/>
    <property type="match status" value="1"/>
</dbReference>
<evidence type="ECO:0000259" key="15">
    <source>
        <dbReference type="PROSITE" id="PS51196"/>
    </source>
</evidence>
<dbReference type="EMBL" id="JAGGKT010000001">
    <property type="protein sequence ID" value="MBP1930206.1"/>
    <property type="molecule type" value="Genomic_DNA"/>
</dbReference>
<keyword evidence="6 12" id="KW-0547">Nucleotide-binding</keyword>
<dbReference type="PANTHER" id="PTHR30612:SF0">
    <property type="entry name" value="CHLOROPLAST PROTEIN-TRANSPORTING ATPASE"/>
    <property type="match status" value="1"/>
</dbReference>
<evidence type="ECO:0000256" key="1">
    <source>
        <dbReference type="ARBA" id="ARBA00004170"/>
    </source>
</evidence>
<name>A0ABS4GIX0_9BACL</name>
<keyword evidence="17" id="KW-1185">Reference proteome</keyword>
<feature type="binding site" evidence="12">
    <location>
        <begin position="101"/>
        <end position="105"/>
    </location>
    <ligand>
        <name>ATP</name>
        <dbReference type="ChEBI" id="CHEBI:30616"/>
    </ligand>
</feature>
<comment type="caution">
    <text evidence="16">The sequence shown here is derived from an EMBL/GenBank/DDBJ whole genome shotgun (WGS) entry which is preliminary data.</text>
</comment>
<dbReference type="InterPro" id="IPR011116">
    <property type="entry name" value="SecA_Wing/Scaffold"/>
</dbReference>
<dbReference type="InterPro" id="IPR027417">
    <property type="entry name" value="P-loop_NTPase"/>
</dbReference>
<feature type="domain" description="Helicase ATP-binding" evidence="13">
    <location>
        <begin position="85"/>
        <end position="244"/>
    </location>
</feature>
<evidence type="ECO:0000256" key="11">
    <source>
        <dbReference type="ARBA" id="ARBA00023136"/>
    </source>
</evidence>
<dbReference type="InterPro" id="IPR000185">
    <property type="entry name" value="SecA"/>
</dbReference>
<dbReference type="Gene3D" id="3.90.1440.10">
    <property type="entry name" value="SecA, preprotein cross-linking domain"/>
    <property type="match status" value="1"/>
</dbReference>
<keyword evidence="10 12" id="KW-0811">Translocation</keyword>
<dbReference type="Pfam" id="PF07517">
    <property type="entry name" value="SecA_DEAD"/>
    <property type="match status" value="1"/>
</dbReference>
<reference evidence="16 17" key="1">
    <citation type="submission" date="2021-03" db="EMBL/GenBank/DDBJ databases">
        <title>Genomic Encyclopedia of Type Strains, Phase IV (KMG-IV): sequencing the most valuable type-strain genomes for metagenomic binning, comparative biology and taxonomic classification.</title>
        <authorList>
            <person name="Goeker M."/>
        </authorList>
    </citation>
    <scope>NUCLEOTIDE SEQUENCE [LARGE SCALE GENOMIC DNA]</scope>
    <source>
        <strain evidence="16 17">DSM 24738</strain>
    </source>
</reference>
<dbReference type="PROSITE" id="PS51196">
    <property type="entry name" value="SECA_MOTOR_DEAD"/>
    <property type="match status" value="1"/>
</dbReference>
<dbReference type="HAMAP" id="MF_01382">
    <property type="entry name" value="SecA"/>
    <property type="match status" value="1"/>
</dbReference>
<dbReference type="InterPro" id="IPR011115">
    <property type="entry name" value="SecA_DEAD"/>
</dbReference>
<dbReference type="CDD" id="cd18803">
    <property type="entry name" value="SF2_C_secA"/>
    <property type="match status" value="1"/>
</dbReference>
<dbReference type="Proteomes" id="UP001519343">
    <property type="component" value="Unassembled WGS sequence"/>
</dbReference>
<dbReference type="InterPro" id="IPR001650">
    <property type="entry name" value="Helicase_C-like"/>
</dbReference>
<keyword evidence="4 12" id="KW-1003">Cell membrane</keyword>